<keyword evidence="1" id="KW-0472">Membrane</keyword>
<dbReference type="EMBL" id="LUUJ01000119">
    <property type="protein sequence ID" value="OAI11627.1"/>
    <property type="molecule type" value="Genomic_DNA"/>
</dbReference>
<comment type="caution">
    <text evidence="2">The sequence shown here is derived from an EMBL/GenBank/DDBJ whole genome shotgun (WGS) entry which is preliminary data.</text>
</comment>
<dbReference type="RefSeq" id="WP_064042276.1">
    <property type="nucleotide sequence ID" value="NZ_LUUJ01000119.1"/>
</dbReference>
<accession>A0A177N0Y6</accession>
<feature type="transmembrane region" description="Helical" evidence="1">
    <location>
        <begin position="107"/>
        <end position="126"/>
    </location>
</feature>
<proteinExistence type="predicted"/>
<organism evidence="2 3">
    <name type="scientific">Methylomonas koyamae</name>
    <dbReference type="NCBI Taxonomy" id="702114"/>
    <lineage>
        <taxon>Bacteria</taxon>
        <taxon>Pseudomonadati</taxon>
        <taxon>Pseudomonadota</taxon>
        <taxon>Gammaproteobacteria</taxon>
        <taxon>Methylococcales</taxon>
        <taxon>Methylococcaceae</taxon>
        <taxon>Methylomonas</taxon>
    </lineage>
</organism>
<keyword evidence="1" id="KW-1133">Transmembrane helix</keyword>
<dbReference type="AlphaFoldDB" id="A0A177N0Y6"/>
<sequence>MKKLLLTLLAVLLIIEEWLWDFLSACGHYLALWLRLESVERWLSRTSPPMALLAIAVPIMIVTPINLAALSLLVHGLLLQGILLELFAKLLGTLLVARVFSLTKPQLLTFTPIAFIYHTVSGWLRWAHAKIAETAIYRFAKQLKADVKTKIKAWLA</sequence>
<dbReference type="OrthoDB" id="5570651at2"/>
<evidence type="ECO:0000313" key="2">
    <source>
        <dbReference type="EMBL" id="OAI11627.1"/>
    </source>
</evidence>
<feature type="transmembrane region" description="Helical" evidence="1">
    <location>
        <begin position="81"/>
        <end position="101"/>
    </location>
</feature>
<evidence type="ECO:0000313" key="3">
    <source>
        <dbReference type="Proteomes" id="UP000077857"/>
    </source>
</evidence>
<protein>
    <submittedName>
        <fullName evidence="2">Uncharacterized protein</fullName>
    </submittedName>
</protein>
<dbReference type="Proteomes" id="UP000077857">
    <property type="component" value="Unassembled WGS sequence"/>
</dbReference>
<name>A0A177N0Y6_9GAMM</name>
<reference evidence="2 3" key="1">
    <citation type="submission" date="2016-03" db="EMBL/GenBank/DDBJ databases">
        <authorList>
            <person name="Ploux O."/>
        </authorList>
    </citation>
    <scope>NUCLEOTIDE SEQUENCE [LARGE SCALE GENOMIC DNA]</scope>
    <source>
        <strain evidence="2 3">R-45378</strain>
    </source>
</reference>
<feature type="transmembrane region" description="Helical" evidence="1">
    <location>
        <begin position="51"/>
        <end position="74"/>
    </location>
</feature>
<keyword evidence="1" id="KW-0812">Transmembrane</keyword>
<evidence type="ECO:0000256" key="1">
    <source>
        <dbReference type="SAM" id="Phobius"/>
    </source>
</evidence>
<gene>
    <name evidence="2" type="ORF">A1507_20050</name>
</gene>